<keyword evidence="10 14" id="KW-1133">Transmembrane helix</keyword>
<dbReference type="SMART" id="SM00116">
    <property type="entry name" value="CBS"/>
    <property type="match status" value="2"/>
</dbReference>
<dbReference type="GO" id="GO:0006508">
    <property type="term" value="P:proteolysis"/>
    <property type="evidence" value="ECO:0007669"/>
    <property type="project" value="UniProtKB-KW"/>
</dbReference>
<dbReference type="PANTHER" id="PTHR39188">
    <property type="entry name" value="MEMBRANE-ASSOCIATED ZINC METALLOPROTEASE M50B"/>
    <property type="match status" value="1"/>
</dbReference>
<dbReference type="EMBL" id="RKLV01000009">
    <property type="protein sequence ID" value="MCX2819537.1"/>
    <property type="molecule type" value="Genomic_DNA"/>
</dbReference>
<dbReference type="CDD" id="cd06164">
    <property type="entry name" value="S2P-M50_SpoIVFB_CBS"/>
    <property type="match status" value="1"/>
</dbReference>
<accession>A0A9Q4C464</accession>
<sequence length="385" mass="41746">MWNYRVVTVTGIPIRVNITLLLFIPVIVWLIGSNIGTPQGAEIWVDILSGLSDAELSAEQLRGGNTPWLLGALAAVGLFFGVTVHELGHAWTARRYDLEISSITLWIFGGMAHMEENPTDWRTEFWIAVAGPITSVVVAGAFYVALQAVPSVPALVFVFGWLTIMNVVLAVFNMVPAFPMDGGRVLRALLARNRPYAKATQSAATVAKFLAVAMGILGLLGNPVLILIALFVYVAASSESRMTAISESLTDVTVADLMTREVSTVSPEDTVQELFDRMLVERHTGYPVVRNGNVVGIVTLSDAKEVRPEEREAFVVEEIMTEDIVTVEPGEDAFEVLQTISRESFGRLVVVEDGDLVGIVSRTDIMTALDVLEGGGMSRQPAESV</sequence>
<dbReference type="GO" id="GO:0046872">
    <property type="term" value="F:metal ion binding"/>
    <property type="evidence" value="ECO:0007669"/>
    <property type="project" value="UniProtKB-UniRule"/>
</dbReference>
<keyword evidence="9 14" id="KW-0862">Zinc</keyword>
<feature type="transmembrane region" description="Helical" evidence="14">
    <location>
        <begin position="96"/>
        <end position="113"/>
    </location>
</feature>
<evidence type="ECO:0000256" key="1">
    <source>
        <dbReference type="ARBA" id="ARBA00004651"/>
    </source>
</evidence>
<protein>
    <recommendedName>
        <fullName evidence="14">Zinc metalloprotease</fullName>
    </recommendedName>
</protein>
<evidence type="ECO:0000259" key="18">
    <source>
        <dbReference type="PROSITE" id="PS51371"/>
    </source>
</evidence>
<evidence type="ECO:0000313" key="19">
    <source>
        <dbReference type="EMBL" id="MCX2819537.1"/>
    </source>
</evidence>
<keyword evidence="12 17" id="KW-0129">CBS domain</keyword>
<evidence type="ECO:0000256" key="15">
    <source>
        <dbReference type="PIRSR" id="PIRSR006404-1"/>
    </source>
</evidence>
<dbReference type="InterPro" id="IPR000644">
    <property type="entry name" value="CBS_dom"/>
</dbReference>
<feature type="transmembrane region" description="Helical" evidence="14">
    <location>
        <begin position="66"/>
        <end position="84"/>
    </location>
</feature>
<evidence type="ECO:0000256" key="6">
    <source>
        <dbReference type="ARBA" id="ARBA00022723"/>
    </source>
</evidence>
<proteinExistence type="inferred from homology"/>
<evidence type="ECO:0000256" key="14">
    <source>
        <dbReference type="PIRNR" id="PIRNR006404"/>
    </source>
</evidence>
<feature type="binding site" evidence="16">
    <location>
        <position position="181"/>
    </location>
    <ligand>
        <name>Zn(2+)</name>
        <dbReference type="ChEBI" id="CHEBI:29105"/>
        <note>catalytic</note>
    </ligand>
</feature>
<evidence type="ECO:0000256" key="11">
    <source>
        <dbReference type="ARBA" id="ARBA00023049"/>
    </source>
</evidence>
<evidence type="ECO:0000256" key="2">
    <source>
        <dbReference type="ARBA" id="ARBA00007931"/>
    </source>
</evidence>
<feature type="transmembrane region" description="Helical" evidence="14">
    <location>
        <begin position="12"/>
        <end position="32"/>
    </location>
</feature>
<keyword evidence="3 14" id="KW-1003">Cell membrane</keyword>
<keyword evidence="8 14" id="KW-0378">Hydrolase</keyword>
<feature type="domain" description="CBS" evidence="18">
    <location>
        <begin position="258"/>
        <end position="313"/>
    </location>
</feature>
<dbReference type="InterPro" id="IPR016483">
    <property type="entry name" value="UCP006404_Pept_M50_CBS"/>
</dbReference>
<evidence type="ECO:0000256" key="4">
    <source>
        <dbReference type="ARBA" id="ARBA00022670"/>
    </source>
</evidence>
<feature type="transmembrane region" description="Helical" evidence="14">
    <location>
        <begin position="125"/>
        <end position="145"/>
    </location>
</feature>
<feature type="transmembrane region" description="Helical" evidence="14">
    <location>
        <begin position="152"/>
        <end position="172"/>
    </location>
</feature>
<comment type="similarity">
    <text evidence="2 14">Belongs to the peptidase M50B family.</text>
</comment>
<gene>
    <name evidence="19" type="ORF">EGH25_09265</name>
</gene>
<evidence type="ECO:0000256" key="13">
    <source>
        <dbReference type="ARBA" id="ARBA00023136"/>
    </source>
</evidence>
<feature type="active site" evidence="15">
    <location>
        <position position="86"/>
    </location>
</feature>
<dbReference type="GO" id="GO:0005886">
    <property type="term" value="C:plasma membrane"/>
    <property type="evidence" value="ECO:0007669"/>
    <property type="project" value="UniProtKB-SubCell"/>
</dbReference>
<comment type="subcellular location">
    <subcellularLocation>
        <location evidence="1 14">Cell membrane</location>
        <topology evidence="1 14">Multi-pass membrane protein</topology>
    </subcellularLocation>
</comment>
<keyword evidence="7" id="KW-0677">Repeat</keyword>
<evidence type="ECO:0000256" key="10">
    <source>
        <dbReference type="ARBA" id="ARBA00022989"/>
    </source>
</evidence>
<dbReference type="Pfam" id="PF00571">
    <property type="entry name" value="CBS"/>
    <property type="match status" value="2"/>
</dbReference>
<dbReference type="RefSeq" id="WP_266087878.1">
    <property type="nucleotide sequence ID" value="NZ_RKLV01000009.1"/>
</dbReference>
<keyword evidence="6 14" id="KW-0479">Metal-binding</keyword>
<dbReference type="InterPro" id="IPR046342">
    <property type="entry name" value="CBS_dom_sf"/>
</dbReference>
<dbReference type="Pfam" id="PF02163">
    <property type="entry name" value="Peptidase_M50"/>
    <property type="match status" value="2"/>
</dbReference>
<evidence type="ECO:0000313" key="20">
    <source>
        <dbReference type="Proteomes" id="UP001149411"/>
    </source>
</evidence>
<evidence type="ECO:0000256" key="3">
    <source>
        <dbReference type="ARBA" id="ARBA00022475"/>
    </source>
</evidence>
<dbReference type="Gene3D" id="3.10.580.10">
    <property type="entry name" value="CBS-domain"/>
    <property type="match status" value="2"/>
</dbReference>
<keyword evidence="20" id="KW-1185">Reference proteome</keyword>
<feature type="binding site" evidence="16">
    <location>
        <position position="85"/>
    </location>
    <ligand>
        <name>Zn(2+)</name>
        <dbReference type="ChEBI" id="CHEBI:29105"/>
        <note>catalytic</note>
    </ligand>
</feature>
<evidence type="ECO:0000256" key="17">
    <source>
        <dbReference type="PROSITE-ProRule" id="PRU00703"/>
    </source>
</evidence>
<comment type="caution">
    <text evidence="19">The sequence shown here is derived from an EMBL/GenBank/DDBJ whole genome shotgun (WGS) entry which is preliminary data.</text>
</comment>
<evidence type="ECO:0000256" key="8">
    <source>
        <dbReference type="ARBA" id="ARBA00022801"/>
    </source>
</evidence>
<keyword evidence="5 14" id="KW-0812">Transmembrane</keyword>
<feature type="transmembrane region" description="Helical" evidence="14">
    <location>
        <begin position="209"/>
        <end position="236"/>
    </location>
</feature>
<dbReference type="PANTHER" id="PTHR39188:SF3">
    <property type="entry name" value="STAGE IV SPORULATION PROTEIN FB"/>
    <property type="match status" value="1"/>
</dbReference>
<dbReference type="CDD" id="cd04801">
    <property type="entry name" value="CBS_pair_peptidase_M50"/>
    <property type="match status" value="1"/>
</dbReference>
<comment type="cofactor">
    <cofactor evidence="14 16">
        <name>Zn(2+)</name>
        <dbReference type="ChEBI" id="CHEBI:29105"/>
    </cofactor>
    <text evidence="14 16">Binds 1 zinc ion per subunit.</text>
</comment>
<reference evidence="19" key="1">
    <citation type="submission" date="2022-09" db="EMBL/GenBank/DDBJ databases">
        <title>Haloadaptaus new haloarchaeum isolated from saline soil.</title>
        <authorList>
            <person name="Duran-Viseras A."/>
            <person name="Sanchez-Porro C."/>
            <person name="Ventosa A."/>
        </authorList>
    </citation>
    <scope>NUCLEOTIDE SEQUENCE</scope>
    <source>
        <strain evidence="19">F3-133</strain>
    </source>
</reference>
<keyword evidence="11 14" id="KW-0482">Metalloprotease</keyword>
<dbReference type="PROSITE" id="PS51371">
    <property type="entry name" value="CBS"/>
    <property type="match status" value="2"/>
</dbReference>
<name>A0A9Q4C464_9EURY</name>
<feature type="binding site" evidence="16">
    <location>
        <position position="89"/>
    </location>
    <ligand>
        <name>Zn(2+)</name>
        <dbReference type="ChEBI" id="CHEBI:29105"/>
        <note>catalytic</note>
    </ligand>
</feature>
<dbReference type="PIRSF" id="PIRSF006404">
    <property type="entry name" value="UCP006404_Pept_M50_CBS"/>
    <property type="match status" value="1"/>
</dbReference>
<keyword evidence="4 14" id="KW-0645">Protease</keyword>
<keyword evidence="13 14" id="KW-0472">Membrane</keyword>
<organism evidence="19 20">
    <name type="scientific">Halorutilus salinus</name>
    <dbReference type="NCBI Taxonomy" id="2487751"/>
    <lineage>
        <taxon>Archaea</taxon>
        <taxon>Methanobacteriati</taxon>
        <taxon>Methanobacteriota</taxon>
        <taxon>Stenosarchaea group</taxon>
        <taxon>Halobacteria</taxon>
        <taxon>Halorutilales</taxon>
        <taxon>Halorutilaceae</taxon>
        <taxon>Halorutilus</taxon>
    </lineage>
</organism>
<dbReference type="GO" id="GO:0008237">
    <property type="term" value="F:metallopeptidase activity"/>
    <property type="evidence" value="ECO:0007669"/>
    <property type="project" value="UniProtKB-UniRule"/>
</dbReference>
<evidence type="ECO:0000256" key="5">
    <source>
        <dbReference type="ARBA" id="ARBA00022692"/>
    </source>
</evidence>
<evidence type="ECO:0000256" key="9">
    <source>
        <dbReference type="ARBA" id="ARBA00022833"/>
    </source>
</evidence>
<dbReference type="SUPFAM" id="SSF54631">
    <property type="entry name" value="CBS-domain pair"/>
    <property type="match status" value="1"/>
</dbReference>
<evidence type="ECO:0000256" key="7">
    <source>
        <dbReference type="ARBA" id="ARBA00022737"/>
    </source>
</evidence>
<dbReference type="InterPro" id="IPR008915">
    <property type="entry name" value="Peptidase_M50"/>
</dbReference>
<evidence type="ECO:0000256" key="12">
    <source>
        <dbReference type="ARBA" id="ARBA00023122"/>
    </source>
</evidence>
<evidence type="ECO:0000256" key="16">
    <source>
        <dbReference type="PIRSR" id="PIRSR006404-2"/>
    </source>
</evidence>
<dbReference type="Proteomes" id="UP001149411">
    <property type="component" value="Unassembled WGS sequence"/>
</dbReference>
<feature type="domain" description="CBS" evidence="18">
    <location>
        <begin position="320"/>
        <end position="377"/>
    </location>
</feature>
<dbReference type="AlphaFoldDB" id="A0A9Q4C464"/>